<keyword evidence="2" id="KW-0436">Ligase</keyword>
<dbReference type="Proteomes" id="UP000599312">
    <property type="component" value="Unassembled WGS sequence"/>
</dbReference>
<dbReference type="GO" id="GO:0006542">
    <property type="term" value="P:glutamine biosynthetic process"/>
    <property type="evidence" value="ECO:0007669"/>
    <property type="project" value="InterPro"/>
</dbReference>
<dbReference type="PANTHER" id="PTHR43785">
    <property type="entry name" value="GAMMA-GLUTAMYLPUTRESCINE SYNTHETASE"/>
    <property type="match status" value="1"/>
</dbReference>
<dbReference type="AlphaFoldDB" id="A0A931BKH3"/>
<dbReference type="EMBL" id="JADQDO010000001">
    <property type="protein sequence ID" value="MBF9232601.1"/>
    <property type="molecule type" value="Genomic_DNA"/>
</dbReference>
<comment type="caution">
    <text evidence="6">The sequence shown here is derived from an EMBL/GenBank/DDBJ whole genome shotgun (WGS) entry which is preliminary data.</text>
</comment>
<dbReference type="Gene3D" id="3.30.590.10">
    <property type="entry name" value="Glutamine synthetase/guanido kinase, catalytic domain"/>
    <property type="match status" value="1"/>
</dbReference>
<name>A0A931BKH3_9HYPH</name>
<dbReference type="InterPro" id="IPR014746">
    <property type="entry name" value="Gln_synth/guanido_kin_cat_dom"/>
</dbReference>
<organism evidence="6 7">
    <name type="scientific">Microvirga alba</name>
    <dbReference type="NCBI Taxonomy" id="2791025"/>
    <lineage>
        <taxon>Bacteria</taxon>
        <taxon>Pseudomonadati</taxon>
        <taxon>Pseudomonadota</taxon>
        <taxon>Alphaproteobacteria</taxon>
        <taxon>Hyphomicrobiales</taxon>
        <taxon>Methylobacteriaceae</taxon>
        <taxon>Microvirga</taxon>
    </lineage>
</organism>
<dbReference type="SMART" id="SM01230">
    <property type="entry name" value="Gln-synt_C"/>
    <property type="match status" value="1"/>
</dbReference>
<dbReference type="PROSITE" id="PS51987">
    <property type="entry name" value="GS_CATALYTIC"/>
    <property type="match status" value="1"/>
</dbReference>
<dbReference type="GO" id="GO:0004356">
    <property type="term" value="F:glutamine synthetase activity"/>
    <property type="evidence" value="ECO:0007669"/>
    <property type="project" value="InterPro"/>
</dbReference>
<proteinExistence type="inferred from homology"/>
<protein>
    <submittedName>
        <fullName evidence="6">Glutamine synthetase</fullName>
    </submittedName>
</protein>
<dbReference type="SUPFAM" id="SSF54368">
    <property type="entry name" value="Glutamine synthetase, N-terminal domain"/>
    <property type="match status" value="1"/>
</dbReference>
<sequence>MPSDRAATKGYSVSLDRDSAREFLRRNDKIEEIDLLVSDLNGILRGKRVPVSSLDRLYEIGMKLPLSALALDIWGEDVNDSGLIWETGDSDGSCMPCGAGIVSVPWASRPRAQMLLSMNNPDGTPFMVDPRQVLTRQVERAKAMGVTLVVATELEFYLMDGDVLKTGRPRPPAAPESGYPIEVSQLYSMDELEEFSGVFTDIRDACVAQGIPGDTCIVENGPGQFEINLEHIDDPVLAADQAVLFKRIVRSIARRHELHATFMPKPYGNQSGSGFHIHCSALDRDGRNIFDDGTEAGSDALRHAVGGVLEMMPTSMLIFAPNLNGYRRFQAGTHAPTYATWGYENRSTSIRIPNSSNKARRFEHRVAGADSNPYLVLAAIIAGVLHGLENKCDPGAPVRGSAYEQSSSEKSLPSDWDWAIDLFRDSKVLRDSLGTDFHKVFLAVKWQERNKMARRVTDAEYASYLGVL</sequence>
<accession>A0A931BKH3</accession>
<comment type="similarity">
    <text evidence="3 4">Belongs to the glutamine synthetase family.</text>
</comment>
<gene>
    <name evidence="6" type="ORF">I2H38_04335</name>
</gene>
<evidence type="ECO:0000313" key="7">
    <source>
        <dbReference type="Proteomes" id="UP000599312"/>
    </source>
</evidence>
<dbReference type="InterPro" id="IPR008146">
    <property type="entry name" value="Gln_synth_cat_dom"/>
</dbReference>
<evidence type="ECO:0000313" key="6">
    <source>
        <dbReference type="EMBL" id="MBF9232601.1"/>
    </source>
</evidence>
<dbReference type="Pfam" id="PF00120">
    <property type="entry name" value="Gln-synt_C"/>
    <property type="match status" value="1"/>
</dbReference>
<reference evidence="6" key="1">
    <citation type="submission" date="2020-11" db="EMBL/GenBank/DDBJ databases">
        <authorList>
            <person name="Kim M.K."/>
        </authorList>
    </citation>
    <scope>NUCLEOTIDE SEQUENCE</scope>
    <source>
        <strain evidence="6">BT350</strain>
    </source>
</reference>
<evidence type="ECO:0000256" key="1">
    <source>
        <dbReference type="ARBA" id="ARBA00001946"/>
    </source>
</evidence>
<evidence type="ECO:0000256" key="3">
    <source>
        <dbReference type="PROSITE-ProRule" id="PRU01331"/>
    </source>
</evidence>
<evidence type="ECO:0000256" key="2">
    <source>
        <dbReference type="ARBA" id="ARBA00022598"/>
    </source>
</evidence>
<dbReference type="InterPro" id="IPR036651">
    <property type="entry name" value="Gln_synt_N_sf"/>
</dbReference>
<dbReference type="GO" id="GO:0006598">
    <property type="term" value="P:polyamine catabolic process"/>
    <property type="evidence" value="ECO:0007669"/>
    <property type="project" value="TreeGrafter"/>
</dbReference>
<feature type="domain" description="GS catalytic" evidence="5">
    <location>
        <begin position="130"/>
        <end position="468"/>
    </location>
</feature>
<evidence type="ECO:0000259" key="5">
    <source>
        <dbReference type="PROSITE" id="PS51987"/>
    </source>
</evidence>
<keyword evidence="7" id="KW-1185">Reference proteome</keyword>
<dbReference type="PANTHER" id="PTHR43785:SF12">
    <property type="entry name" value="TYPE-1 GLUTAMINE SYNTHETASE 2"/>
    <property type="match status" value="1"/>
</dbReference>
<comment type="cofactor">
    <cofactor evidence="1">
        <name>Mg(2+)</name>
        <dbReference type="ChEBI" id="CHEBI:18420"/>
    </cofactor>
</comment>
<evidence type="ECO:0000256" key="4">
    <source>
        <dbReference type="RuleBase" id="RU000384"/>
    </source>
</evidence>
<dbReference type="SUPFAM" id="SSF55931">
    <property type="entry name" value="Glutamine synthetase/guanido kinase"/>
    <property type="match status" value="1"/>
</dbReference>
<dbReference type="Gene3D" id="3.10.20.70">
    <property type="entry name" value="Glutamine synthetase, N-terminal domain"/>
    <property type="match status" value="1"/>
</dbReference>